<evidence type="ECO:0000256" key="1">
    <source>
        <dbReference type="SAM" id="MobiDB-lite"/>
    </source>
</evidence>
<reference evidence="2" key="2">
    <citation type="submission" date="2020-09" db="EMBL/GenBank/DDBJ databases">
        <authorList>
            <person name="Sun Q."/>
            <person name="Zhou Y."/>
        </authorList>
    </citation>
    <scope>NUCLEOTIDE SEQUENCE</scope>
    <source>
        <strain evidence="2">CGMCC 1.15179</strain>
    </source>
</reference>
<dbReference type="AlphaFoldDB" id="A0A8J2VKS9"/>
<feature type="compositionally biased region" description="Basic and acidic residues" evidence="1">
    <location>
        <begin position="16"/>
        <end position="29"/>
    </location>
</feature>
<proteinExistence type="predicted"/>
<keyword evidence="3" id="KW-1185">Reference proteome</keyword>
<dbReference type="RefSeq" id="WP_268234910.1">
    <property type="nucleotide sequence ID" value="NZ_BMHQ01000018.1"/>
</dbReference>
<reference evidence="2" key="1">
    <citation type="journal article" date="2014" name="Int. J. Syst. Evol. Microbiol.">
        <title>Complete genome sequence of Corynebacterium casei LMG S-19264T (=DSM 44701T), isolated from a smear-ripened cheese.</title>
        <authorList>
            <consortium name="US DOE Joint Genome Institute (JGI-PGF)"/>
            <person name="Walter F."/>
            <person name="Albersmeier A."/>
            <person name="Kalinowski J."/>
            <person name="Ruckert C."/>
        </authorList>
    </citation>
    <scope>NUCLEOTIDE SEQUENCE</scope>
    <source>
        <strain evidence="2">CGMCC 1.15179</strain>
    </source>
</reference>
<evidence type="ECO:0000313" key="2">
    <source>
        <dbReference type="EMBL" id="GGE28797.1"/>
    </source>
</evidence>
<gene>
    <name evidence="2" type="ORF">GCM10011571_33650</name>
</gene>
<comment type="caution">
    <text evidence="2">The sequence shown here is derived from an EMBL/GenBank/DDBJ whole genome shotgun (WGS) entry which is preliminary data.</text>
</comment>
<organism evidence="2 3">
    <name type="scientific">Marinithermofilum abyssi</name>
    <dbReference type="NCBI Taxonomy" id="1571185"/>
    <lineage>
        <taxon>Bacteria</taxon>
        <taxon>Bacillati</taxon>
        <taxon>Bacillota</taxon>
        <taxon>Bacilli</taxon>
        <taxon>Bacillales</taxon>
        <taxon>Thermoactinomycetaceae</taxon>
        <taxon>Marinithermofilum</taxon>
    </lineage>
</organism>
<evidence type="ECO:0000313" key="3">
    <source>
        <dbReference type="Proteomes" id="UP000625210"/>
    </source>
</evidence>
<dbReference type="EMBL" id="BMHQ01000018">
    <property type="protein sequence ID" value="GGE28797.1"/>
    <property type="molecule type" value="Genomic_DNA"/>
</dbReference>
<name>A0A8J2VKS9_9BACL</name>
<protein>
    <submittedName>
        <fullName evidence="2">Uncharacterized protein</fullName>
    </submittedName>
</protein>
<feature type="region of interest" description="Disordered" evidence="1">
    <location>
        <begin position="16"/>
        <end position="43"/>
    </location>
</feature>
<sequence>MTKQEWKVYNRAMKSAREKAKEMPKKEQRTQAPSALFKKIIGS</sequence>
<dbReference type="Proteomes" id="UP000625210">
    <property type="component" value="Unassembled WGS sequence"/>
</dbReference>
<accession>A0A8J2VKS9</accession>